<dbReference type="Proteomes" id="UP000184300">
    <property type="component" value="Unassembled WGS sequence"/>
</dbReference>
<feature type="non-terminal residue" evidence="1">
    <location>
        <position position="67"/>
    </location>
</feature>
<sequence length="67" mass="7536">MAINEPDKSINNADSQALFGLAMYYDSCNWSMGICGHAKPDRVCRRDDNGKRLTNEDGTKKCIGFEY</sequence>
<dbReference type="RefSeq" id="XP_022397971.1">
    <property type="nucleotide sequence ID" value="XM_022547285.1"/>
</dbReference>
<protein>
    <submittedName>
        <fullName evidence="1">Uncharacterized protein</fullName>
    </submittedName>
</protein>
<reference evidence="2" key="1">
    <citation type="journal article" date="2017" name="Genome Biol.">
        <title>Comparative genomics reveals high biological diversity and specific adaptations in the industrially and medically important fungal genus Aspergillus.</title>
        <authorList>
            <person name="de Vries R.P."/>
            <person name="Riley R."/>
            <person name="Wiebenga A."/>
            <person name="Aguilar-Osorio G."/>
            <person name="Amillis S."/>
            <person name="Uchima C.A."/>
            <person name="Anderluh G."/>
            <person name="Asadollahi M."/>
            <person name="Askin M."/>
            <person name="Barry K."/>
            <person name="Battaglia E."/>
            <person name="Bayram O."/>
            <person name="Benocci T."/>
            <person name="Braus-Stromeyer S.A."/>
            <person name="Caldana C."/>
            <person name="Canovas D."/>
            <person name="Cerqueira G.C."/>
            <person name="Chen F."/>
            <person name="Chen W."/>
            <person name="Choi C."/>
            <person name="Clum A."/>
            <person name="Dos Santos R.A."/>
            <person name="Damasio A.R."/>
            <person name="Diallinas G."/>
            <person name="Emri T."/>
            <person name="Fekete E."/>
            <person name="Flipphi M."/>
            <person name="Freyberg S."/>
            <person name="Gallo A."/>
            <person name="Gournas C."/>
            <person name="Habgood R."/>
            <person name="Hainaut M."/>
            <person name="Harispe M.L."/>
            <person name="Henrissat B."/>
            <person name="Hilden K.S."/>
            <person name="Hope R."/>
            <person name="Hossain A."/>
            <person name="Karabika E."/>
            <person name="Karaffa L."/>
            <person name="Karanyi Z."/>
            <person name="Krasevec N."/>
            <person name="Kuo A."/>
            <person name="Kusch H."/>
            <person name="LaButti K."/>
            <person name="Lagendijk E.L."/>
            <person name="Lapidus A."/>
            <person name="Levasseur A."/>
            <person name="Lindquist E."/>
            <person name="Lipzen A."/>
            <person name="Logrieco A.F."/>
            <person name="MacCabe A."/>
            <person name="Maekelae M.R."/>
            <person name="Malavazi I."/>
            <person name="Melin P."/>
            <person name="Meyer V."/>
            <person name="Mielnichuk N."/>
            <person name="Miskei M."/>
            <person name="Molnar A.P."/>
            <person name="Mule G."/>
            <person name="Ngan C.Y."/>
            <person name="Orejas M."/>
            <person name="Orosz E."/>
            <person name="Ouedraogo J.P."/>
            <person name="Overkamp K.M."/>
            <person name="Park H.-S."/>
            <person name="Perrone G."/>
            <person name="Piumi F."/>
            <person name="Punt P.J."/>
            <person name="Ram A.F."/>
            <person name="Ramon A."/>
            <person name="Rauscher S."/>
            <person name="Record E."/>
            <person name="Riano-Pachon D.M."/>
            <person name="Robert V."/>
            <person name="Roehrig J."/>
            <person name="Ruller R."/>
            <person name="Salamov A."/>
            <person name="Salih N.S."/>
            <person name="Samson R.A."/>
            <person name="Sandor E."/>
            <person name="Sanguinetti M."/>
            <person name="Schuetze T."/>
            <person name="Sepcic K."/>
            <person name="Shelest E."/>
            <person name="Sherlock G."/>
            <person name="Sophianopoulou V."/>
            <person name="Squina F.M."/>
            <person name="Sun H."/>
            <person name="Susca A."/>
            <person name="Todd R.B."/>
            <person name="Tsang A."/>
            <person name="Unkles S.E."/>
            <person name="van de Wiele N."/>
            <person name="van Rossen-Uffink D."/>
            <person name="Oliveira J.V."/>
            <person name="Vesth T.C."/>
            <person name="Visser J."/>
            <person name="Yu J.-H."/>
            <person name="Zhou M."/>
            <person name="Andersen M.R."/>
            <person name="Archer D.B."/>
            <person name="Baker S.E."/>
            <person name="Benoit I."/>
            <person name="Brakhage A.A."/>
            <person name="Braus G.H."/>
            <person name="Fischer R."/>
            <person name="Frisvad J.C."/>
            <person name="Goldman G.H."/>
            <person name="Houbraken J."/>
            <person name="Oakley B."/>
            <person name="Pocsi I."/>
            <person name="Scazzocchio C."/>
            <person name="Seiboth B."/>
            <person name="vanKuyk P.A."/>
            <person name="Wortman J."/>
            <person name="Dyer P.S."/>
            <person name="Grigoriev I.V."/>
        </authorList>
    </citation>
    <scope>NUCLEOTIDE SEQUENCE [LARGE SCALE GENOMIC DNA]</scope>
    <source>
        <strain evidence="2">CBS 516.65</strain>
    </source>
</reference>
<keyword evidence="2" id="KW-1185">Reference proteome</keyword>
<dbReference type="VEuPathDB" id="FungiDB:ASPGLDRAFT_50329"/>
<evidence type="ECO:0000313" key="1">
    <source>
        <dbReference type="EMBL" id="OJJ81273.1"/>
    </source>
</evidence>
<evidence type="ECO:0000313" key="2">
    <source>
        <dbReference type="Proteomes" id="UP000184300"/>
    </source>
</evidence>
<dbReference type="EMBL" id="KV878906">
    <property type="protein sequence ID" value="OJJ81273.1"/>
    <property type="molecule type" value="Genomic_DNA"/>
</dbReference>
<organism evidence="1 2">
    <name type="scientific">Aspergillus glaucus CBS 516.65</name>
    <dbReference type="NCBI Taxonomy" id="1160497"/>
    <lineage>
        <taxon>Eukaryota</taxon>
        <taxon>Fungi</taxon>
        <taxon>Dikarya</taxon>
        <taxon>Ascomycota</taxon>
        <taxon>Pezizomycotina</taxon>
        <taxon>Eurotiomycetes</taxon>
        <taxon>Eurotiomycetidae</taxon>
        <taxon>Eurotiales</taxon>
        <taxon>Aspergillaceae</taxon>
        <taxon>Aspergillus</taxon>
        <taxon>Aspergillus subgen. Aspergillus</taxon>
    </lineage>
</organism>
<dbReference type="AlphaFoldDB" id="A0A1L9VBI9"/>
<dbReference type="GeneID" id="34463546"/>
<gene>
    <name evidence="1" type="ORF">ASPGLDRAFT_50329</name>
</gene>
<name>A0A1L9VBI9_ASPGL</name>
<dbReference type="OrthoDB" id="515692at2759"/>
<proteinExistence type="predicted"/>
<accession>A0A1L9VBI9</accession>